<evidence type="ECO:0000313" key="9">
    <source>
        <dbReference type="EMBL" id="KAJ3647487.1"/>
    </source>
</evidence>
<evidence type="ECO:0000256" key="6">
    <source>
        <dbReference type="ARBA" id="ARBA00023170"/>
    </source>
</evidence>
<evidence type="ECO:0000256" key="5">
    <source>
        <dbReference type="ARBA" id="ARBA00023136"/>
    </source>
</evidence>
<reference evidence="9" key="1">
    <citation type="journal article" date="2023" name="G3 (Bethesda)">
        <title>Whole genome assemblies of Zophobas morio and Tenebrio molitor.</title>
        <authorList>
            <person name="Kaur S."/>
            <person name="Stinson S.A."/>
            <person name="diCenzo G.C."/>
        </authorList>
    </citation>
    <scope>NUCLEOTIDE SEQUENCE</scope>
    <source>
        <strain evidence="9">QUZm001</strain>
    </source>
</reference>
<organism evidence="9 10">
    <name type="scientific">Zophobas morio</name>
    <dbReference type="NCBI Taxonomy" id="2755281"/>
    <lineage>
        <taxon>Eukaryota</taxon>
        <taxon>Metazoa</taxon>
        <taxon>Ecdysozoa</taxon>
        <taxon>Arthropoda</taxon>
        <taxon>Hexapoda</taxon>
        <taxon>Insecta</taxon>
        <taxon>Pterygota</taxon>
        <taxon>Neoptera</taxon>
        <taxon>Endopterygota</taxon>
        <taxon>Coleoptera</taxon>
        <taxon>Polyphaga</taxon>
        <taxon>Cucujiformia</taxon>
        <taxon>Tenebrionidae</taxon>
        <taxon>Zophobas</taxon>
    </lineage>
</organism>
<evidence type="ECO:0000256" key="2">
    <source>
        <dbReference type="ARBA" id="ARBA00022475"/>
    </source>
</evidence>
<keyword evidence="5 8" id="KW-0472">Membrane</keyword>
<dbReference type="Proteomes" id="UP001168821">
    <property type="component" value="Unassembled WGS sequence"/>
</dbReference>
<keyword evidence="7" id="KW-0325">Glycoprotein</keyword>
<dbReference type="InterPro" id="IPR052192">
    <property type="entry name" value="Insect_Ionotropic_Sensory_Rcpt"/>
</dbReference>
<dbReference type="PANTHER" id="PTHR42643">
    <property type="entry name" value="IONOTROPIC RECEPTOR 20A-RELATED"/>
    <property type="match status" value="1"/>
</dbReference>
<keyword evidence="6" id="KW-0675">Receptor</keyword>
<evidence type="ECO:0000256" key="8">
    <source>
        <dbReference type="SAM" id="Phobius"/>
    </source>
</evidence>
<evidence type="ECO:0000256" key="7">
    <source>
        <dbReference type="ARBA" id="ARBA00023180"/>
    </source>
</evidence>
<accession>A0AA38I477</accession>
<keyword evidence="10" id="KW-1185">Reference proteome</keyword>
<proteinExistence type="predicted"/>
<dbReference type="EMBL" id="JALNTZ010000006">
    <property type="protein sequence ID" value="KAJ3647487.1"/>
    <property type="molecule type" value="Genomic_DNA"/>
</dbReference>
<comment type="caution">
    <text evidence="9">The sequence shown here is derived from an EMBL/GenBank/DDBJ whole genome shotgun (WGS) entry which is preliminary data.</text>
</comment>
<gene>
    <name evidence="9" type="ORF">Zmor_019364</name>
</gene>
<dbReference type="GO" id="GO:0005886">
    <property type="term" value="C:plasma membrane"/>
    <property type="evidence" value="ECO:0007669"/>
    <property type="project" value="UniProtKB-SubCell"/>
</dbReference>
<evidence type="ECO:0000256" key="4">
    <source>
        <dbReference type="ARBA" id="ARBA00022989"/>
    </source>
</evidence>
<keyword evidence="3 8" id="KW-0812">Transmembrane</keyword>
<keyword evidence="2" id="KW-1003">Cell membrane</keyword>
<sequence length="590" mass="66672">MFLEHEFSDFGATFIVKKKFLALPSISETRDDNYIDVIDNIKGSVHVKRNNKVKMSTTDAGEGHLMIMWSPREFVAFLDQDNSTIISKSRSTYAVLFLISATTSCTTIRTQVDHILTRLWTNFSILNVIVQAPCSCGRQVFIYRPFAKTKKSFGTLQTYVIEDVIKNPNLILNPLNNLNKFPLKISLFERVPSSARNVPRLLKLDKNYQDLSLSGGFVGSDALLVATFAKYHNFEPKIGKNLSRGFGHVHPNGSVGGVLAEVLKKTSDYGANRRLLGYEPDGYEFTVPYSSDKISAVVPKSEKVPRGLSIITCFDKLSWVLFLVMSVVCAIFWFFVRCDNVFKVLQEVNSFLLGVPSKVVASTHQMVFLTSCMMLNVIVLGVIQGSLFTDFTTSRYYTEINTLVEVDRMELPIMTFAWLIINDSSSEILKNLKRKSMPDSDDMWDIVAYHRNVVVIDRQFDVEVALRTNFTGRSGVPLLHIVDESVATYLQACIISQGSPFLLIFNDIIVRMFEGGFILKWDNDVVDSLIIERISETSVEEEFKAFCLEDMQVALYVVAIGYVCSVAFFLAEILKSKFAEVVYWNNLITE</sequence>
<name>A0AA38I477_9CUCU</name>
<dbReference type="PANTHER" id="PTHR42643:SF38">
    <property type="entry name" value="IONOTROPIC RECEPTOR 100A"/>
    <property type="match status" value="1"/>
</dbReference>
<evidence type="ECO:0008006" key="11">
    <source>
        <dbReference type="Google" id="ProtNLM"/>
    </source>
</evidence>
<evidence type="ECO:0000256" key="1">
    <source>
        <dbReference type="ARBA" id="ARBA00004651"/>
    </source>
</evidence>
<feature type="transmembrane region" description="Helical" evidence="8">
    <location>
        <begin position="553"/>
        <end position="574"/>
    </location>
</feature>
<keyword evidence="4 8" id="KW-1133">Transmembrane helix</keyword>
<dbReference type="AlphaFoldDB" id="A0AA38I477"/>
<dbReference type="SUPFAM" id="SSF53850">
    <property type="entry name" value="Periplasmic binding protein-like II"/>
    <property type="match status" value="1"/>
</dbReference>
<feature type="transmembrane region" description="Helical" evidence="8">
    <location>
        <begin position="367"/>
        <end position="389"/>
    </location>
</feature>
<evidence type="ECO:0000313" key="10">
    <source>
        <dbReference type="Proteomes" id="UP001168821"/>
    </source>
</evidence>
<evidence type="ECO:0000256" key="3">
    <source>
        <dbReference type="ARBA" id="ARBA00022692"/>
    </source>
</evidence>
<feature type="transmembrane region" description="Helical" evidence="8">
    <location>
        <begin position="317"/>
        <end position="336"/>
    </location>
</feature>
<protein>
    <recommendedName>
        <fullName evidence="11">Ionotropic glutamate receptor C-terminal domain-containing protein</fullName>
    </recommendedName>
</protein>
<comment type="subcellular location">
    <subcellularLocation>
        <location evidence="1">Cell membrane</location>
        <topology evidence="1">Multi-pass membrane protein</topology>
    </subcellularLocation>
</comment>